<dbReference type="InterPro" id="IPR036864">
    <property type="entry name" value="Zn2-C6_fun-type_DNA-bd_sf"/>
</dbReference>
<feature type="compositionally biased region" description="Low complexity" evidence="2">
    <location>
        <begin position="56"/>
        <end position="81"/>
    </location>
</feature>
<name>A0AAJ0HB46_9PEZI</name>
<feature type="region of interest" description="Disordered" evidence="2">
    <location>
        <begin position="56"/>
        <end position="93"/>
    </location>
</feature>
<dbReference type="InterPro" id="IPR053157">
    <property type="entry name" value="Sterol_Uptake_Regulator"/>
</dbReference>
<dbReference type="SUPFAM" id="SSF57701">
    <property type="entry name" value="Zn2/Cys6 DNA-binding domain"/>
    <property type="match status" value="1"/>
</dbReference>
<sequence>MARRKHTKSRYGCVECKRRHMKCDESRPICVNCSVSKMRCSFSLTSTPALPLAMQSRLAPSPSVSRSRSPSASYDMSSAASPSPPRGDPPQDLVNERFSLLHLELLHHFENQIGNTMGLSQLESSPMRQLAVDEAFTTPFLMDELLALSAAHKSTLPSTQHRDFYRTEATRLQTRALAQFNMAEADVSDDNCVAVFLFSAFVGQHVLFDTFSSHGEQDSLGVLLAKFIQCLSLHRGIAAIAGRSWPKLQARMPPEFGTHGATPPAGDSVGTECAGLVQMLDRSDLGEAEGRACRAAVAILQGMLDPQRAGQGSSRRFIVVQEWPVRLSAEYVSLLSQKRPEALAVLAYYSVLLHRARDHWLVGRAGRFLIQAISEHLGQSWADWLAWPNRVIIGVSHTNTSQLRLSDGSKLSMVDHGWA</sequence>
<dbReference type="PANTHER" id="PTHR47784">
    <property type="entry name" value="STEROL UPTAKE CONTROL PROTEIN 2"/>
    <property type="match status" value="1"/>
</dbReference>
<dbReference type="PANTHER" id="PTHR47784:SF4">
    <property type="entry name" value="ZN(II)2CYS6 TRANSCRIPTION FACTOR (EUROFUNG)"/>
    <property type="match status" value="1"/>
</dbReference>
<evidence type="ECO:0000256" key="1">
    <source>
        <dbReference type="ARBA" id="ARBA00023242"/>
    </source>
</evidence>
<keyword evidence="5" id="KW-1185">Reference proteome</keyword>
<organism evidence="4 5">
    <name type="scientific">Lasiosphaeria hispida</name>
    <dbReference type="NCBI Taxonomy" id="260671"/>
    <lineage>
        <taxon>Eukaryota</taxon>
        <taxon>Fungi</taxon>
        <taxon>Dikarya</taxon>
        <taxon>Ascomycota</taxon>
        <taxon>Pezizomycotina</taxon>
        <taxon>Sordariomycetes</taxon>
        <taxon>Sordariomycetidae</taxon>
        <taxon>Sordariales</taxon>
        <taxon>Lasiosphaeriaceae</taxon>
        <taxon>Lasiosphaeria</taxon>
    </lineage>
</organism>
<dbReference type="GO" id="GO:0001228">
    <property type="term" value="F:DNA-binding transcription activator activity, RNA polymerase II-specific"/>
    <property type="evidence" value="ECO:0007669"/>
    <property type="project" value="TreeGrafter"/>
</dbReference>
<gene>
    <name evidence="4" type="ORF">B0T25DRAFT_277657</name>
</gene>
<dbReference type="PROSITE" id="PS50048">
    <property type="entry name" value="ZN2_CY6_FUNGAL_2"/>
    <property type="match status" value="1"/>
</dbReference>
<dbReference type="PROSITE" id="PS00463">
    <property type="entry name" value="ZN2_CY6_FUNGAL_1"/>
    <property type="match status" value="1"/>
</dbReference>
<evidence type="ECO:0000259" key="3">
    <source>
        <dbReference type="PROSITE" id="PS50048"/>
    </source>
</evidence>
<proteinExistence type="predicted"/>
<dbReference type="Pfam" id="PF00172">
    <property type="entry name" value="Zn_clus"/>
    <property type="match status" value="1"/>
</dbReference>
<dbReference type="Pfam" id="PF11951">
    <property type="entry name" value="Fungal_trans_2"/>
    <property type="match status" value="1"/>
</dbReference>
<dbReference type="InterPro" id="IPR001138">
    <property type="entry name" value="Zn2Cys6_DnaBD"/>
</dbReference>
<feature type="domain" description="Zn(2)-C6 fungal-type" evidence="3">
    <location>
        <begin position="12"/>
        <end position="42"/>
    </location>
</feature>
<reference evidence="4" key="2">
    <citation type="submission" date="2023-06" db="EMBL/GenBank/DDBJ databases">
        <authorList>
            <consortium name="Lawrence Berkeley National Laboratory"/>
            <person name="Haridas S."/>
            <person name="Hensen N."/>
            <person name="Bonometti L."/>
            <person name="Westerberg I."/>
            <person name="Brannstrom I.O."/>
            <person name="Guillou S."/>
            <person name="Cros-Aarteil S."/>
            <person name="Calhoun S."/>
            <person name="Kuo A."/>
            <person name="Mondo S."/>
            <person name="Pangilinan J."/>
            <person name="Riley R."/>
            <person name="Labutti K."/>
            <person name="Andreopoulos B."/>
            <person name="Lipzen A."/>
            <person name="Chen C."/>
            <person name="Yanf M."/>
            <person name="Daum C."/>
            <person name="Ng V."/>
            <person name="Clum A."/>
            <person name="Steindorff A."/>
            <person name="Ohm R."/>
            <person name="Martin F."/>
            <person name="Silar P."/>
            <person name="Natvig D."/>
            <person name="Lalanne C."/>
            <person name="Gautier V."/>
            <person name="Ament-Velasquez S.L."/>
            <person name="Kruys A."/>
            <person name="Hutchinson M.I."/>
            <person name="Powell A.J."/>
            <person name="Barry K."/>
            <person name="Miller A.N."/>
            <person name="Grigoriev I.V."/>
            <person name="Debuchy R."/>
            <person name="Gladieux P."/>
            <person name="Thoren M.H."/>
            <person name="Johannesson H."/>
        </authorList>
    </citation>
    <scope>NUCLEOTIDE SEQUENCE</scope>
    <source>
        <strain evidence="4">CBS 955.72</strain>
    </source>
</reference>
<dbReference type="SMART" id="SM00066">
    <property type="entry name" value="GAL4"/>
    <property type="match status" value="1"/>
</dbReference>
<dbReference type="CDD" id="cd00067">
    <property type="entry name" value="GAL4"/>
    <property type="match status" value="1"/>
</dbReference>
<reference evidence="4" key="1">
    <citation type="journal article" date="2023" name="Mol. Phylogenet. Evol.">
        <title>Genome-scale phylogeny and comparative genomics of the fungal order Sordariales.</title>
        <authorList>
            <person name="Hensen N."/>
            <person name="Bonometti L."/>
            <person name="Westerberg I."/>
            <person name="Brannstrom I.O."/>
            <person name="Guillou S."/>
            <person name="Cros-Aarteil S."/>
            <person name="Calhoun S."/>
            <person name="Haridas S."/>
            <person name="Kuo A."/>
            <person name="Mondo S."/>
            <person name="Pangilinan J."/>
            <person name="Riley R."/>
            <person name="LaButti K."/>
            <person name="Andreopoulos B."/>
            <person name="Lipzen A."/>
            <person name="Chen C."/>
            <person name="Yan M."/>
            <person name="Daum C."/>
            <person name="Ng V."/>
            <person name="Clum A."/>
            <person name="Steindorff A."/>
            <person name="Ohm R.A."/>
            <person name="Martin F."/>
            <person name="Silar P."/>
            <person name="Natvig D.O."/>
            <person name="Lalanne C."/>
            <person name="Gautier V."/>
            <person name="Ament-Velasquez S.L."/>
            <person name="Kruys A."/>
            <person name="Hutchinson M.I."/>
            <person name="Powell A.J."/>
            <person name="Barry K."/>
            <person name="Miller A.N."/>
            <person name="Grigoriev I.V."/>
            <person name="Debuchy R."/>
            <person name="Gladieux P."/>
            <person name="Hiltunen Thoren M."/>
            <person name="Johannesson H."/>
        </authorList>
    </citation>
    <scope>NUCLEOTIDE SEQUENCE</scope>
    <source>
        <strain evidence="4">CBS 955.72</strain>
    </source>
</reference>
<dbReference type="EMBL" id="JAUIQD010000006">
    <property type="protein sequence ID" value="KAK3346357.1"/>
    <property type="molecule type" value="Genomic_DNA"/>
</dbReference>
<dbReference type="Proteomes" id="UP001275084">
    <property type="component" value="Unassembled WGS sequence"/>
</dbReference>
<dbReference type="Gene3D" id="4.10.240.10">
    <property type="entry name" value="Zn(2)-C6 fungal-type DNA-binding domain"/>
    <property type="match status" value="1"/>
</dbReference>
<comment type="caution">
    <text evidence="4">The sequence shown here is derived from an EMBL/GenBank/DDBJ whole genome shotgun (WGS) entry which is preliminary data.</text>
</comment>
<protein>
    <submittedName>
        <fullName evidence="4">Upc2 protein</fullName>
    </submittedName>
</protein>
<evidence type="ECO:0000313" key="5">
    <source>
        <dbReference type="Proteomes" id="UP001275084"/>
    </source>
</evidence>
<keyword evidence="1" id="KW-0539">Nucleus</keyword>
<evidence type="ECO:0000313" key="4">
    <source>
        <dbReference type="EMBL" id="KAK3346357.1"/>
    </source>
</evidence>
<dbReference type="GO" id="GO:0008270">
    <property type="term" value="F:zinc ion binding"/>
    <property type="evidence" value="ECO:0007669"/>
    <property type="project" value="InterPro"/>
</dbReference>
<dbReference type="AlphaFoldDB" id="A0AAJ0HB46"/>
<dbReference type="InterPro" id="IPR021858">
    <property type="entry name" value="Fun_TF"/>
</dbReference>
<evidence type="ECO:0000256" key="2">
    <source>
        <dbReference type="SAM" id="MobiDB-lite"/>
    </source>
</evidence>
<accession>A0AAJ0HB46</accession>